<keyword evidence="1" id="KW-0812">Transmembrane</keyword>
<keyword evidence="3" id="KW-1185">Reference proteome</keyword>
<accession>A0A922HT68</accession>
<dbReference type="EMBL" id="ASGP02000005">
    <property type="protein sequence ID" value="KAH9506850.1"/>
    <property type="molecule type" value="Genomic_DNA"/>
</dbReference>
<evidence type="ECO:0000313" key="2">
    <source>
        <dbReference type="EMBL" id="KAH9506850.1"/>
    </source>
</evidence>
<comment type="caution">
    <text evidence="2">The sequence shown here is derived from an EMBL/GenBank/DDBJ whole genome shotgun (WGS) entry which is preliminary data.</text>
</comment>
<keyword evidence="1" id="KW-0472">Membrane</keyword>
<organism evidence="2 3">
    <name type="scientific">Dermatophagoides farinae</name>
    <name type="common">American house dust mite</name>
    <dbReference type="NCBI Taxonomy" id="6954"/>
    <lineage>
        <taxon>Eukaryota</taxon>
        <taxon>Metazoa</taxon>
        <taxon>Ecdysozoa</taxon>
        <taxon>Arthropoda</taxon>
        <taxon>Chelicerata</taxon>
        <taxon>Arachnida</taxon>
        <taxon>Acari</taxon>
        <taxon>Acariformes</taxon>
        <taxon>Sarcoptiformes</taxon>
        <taxon>Astigmata</taxon>
        <taxon>Psoroptidia</taxon>
        <taxon>Analgoidea</taxon>
        <taxon>Pyroglyphidae</taxon>
        <taxon>Dermatophagoidinae</taxon>
        <taxon>Dermatophagoides</taxon>
    </lineage>
</organism>
<gene>
    <name evidence="2" type="ORF">DERF_011562</name>
</gene>
<dbReference type="AlphaFoldDB" id="A0A922HT68"/>
<evidence type="ECO:0000256" key="1">
    <source>
        <dbReference type="SAM" id="Phobius"/>
    </source>
</evidence>
<proteinExistence type="predicted"/>
<dbReference type="Proteomes" id="UP000790347">
    <property type="component" value="Unassembled WGS sequence"/>
</dbReference>
<name>A0A922HT68_DERFA</name>
<reference evidence="2" key="1">
    <citation type="submission" date="2013-05" db="EMBL/GenBank/DDBJ databases">
        <authorList>
            <person name="Yim A.K.Y."/>
            <person name="Chan T.F."/>
            <person name="Ji K.M."/>
            <person name="Liu X.Y."/>
            <person name="Zhou J.W."/>
            <person name="Li R.Q."/>
            <person name="Yang K.Y."/>
            <person name="Li J."/>
            <person name="Li M."/>
            <person name="Law P.T.W."/>
            <person name="Wu Y.L."/>
            <person name="Cai Z.L."/>
            <person name="Qin H."/>
            <person name="Bao Y."/>
            <person name="Leung R.K.K."/>
            <person name="Ng P.K.S."/>
            <person name="Zou J."/>
            <person name="Zhong X.J."/>
            <person name="Ran P.X."/>
            <person name="Zhong N.S."/>
            <person name="Liu Z.G."/>
            <person name="Tsui S.K.W."/>
        </authorList>
    </citation>
    <scope>NUCLEOTIDE SEQUENCE</scope>
    <source>
        <strain evidence="2">Derf</strain>
        <tissue evidence="2">Whole organism</tissue>
    </source>
</reference>
<protein>
    <submittedName>
        <fullName evidence="2">Uncharacterized protein</fullName>
    </submittedName>
</protein>
<sequence length="80" mass="9554">MHMPYYWSEYSIRLLFCDLICLALFLGFYIYVMDAKKKLLNICGFMPEHEKPTITLCTTTTIDIASQILLFQFRDRRFNS</sequence>
<evidence type="ECO:0000313" key="3">
    <source>
        <dbReference type="Proteomes" id="UP000790347"/>
    </source>
</evidence>
<feature type="transmembrane region" description="Helical" evidence="1">
    <location>
        <begin position="12"/>
        <end position="32"/>
    </location>
</feature>
<reference evidence="2" key="2">
    <citation type="journal article" date="2022" name="Res Sq">
        <title>Comparative Genomics Reveals Insights into the Divergent Evolution of Astigmatic Mites and Household Pest Adaptations.</title>
        <authorList>
            <person name="Xiong Q."/>
            <person name="Wan A.T.-Y."/>
            <person name="Liu X.-Y."/>
            <person name="Fung C.S.-H."/>
            <person name="Xiao X."/>
            <person name="Malainual N."/>
            <person name="Hou J."/>
            <person name="Wang L."/>
            <person name="Wang M."/>
            <person name="Yang K."/>
            <person name="Cui Y."/>
            <person name="Leung E."/>
            <person name="Nong W."/>
            <person name="Shin S.-K."/>
            <person name="Au S."/>
            <person name="Jeong K.Y."/>
            <person name="Chew F.T."/>
            <person name="Hui J."/>
            <person name="Leung T.F."/>
            <person name="Tungtrongchitr A."/>
            <person name="Zhong N."/>
            <person name="Liu Z."/>
            <person name="Tsui S."/>
        </authorList>
    </citation>
    <scope>NUCLEOTIDE SEQUENCE</scope>
    <source>
        <strain evidence="2">Derf</strain>
        <tissue evidence="2">Whole organism</tissue>
    </source>
</reference>
<keyword evidence="1" id="KW-1133">Transmembrane helix</keyword>